<dbReference type="InterPro" id="IPR054722">
    <property type="entry name" value="PolX-like_BBD"/>
</dbReference>
<gene>
    <name evidence="2" type="primary">AlNc14C23G2334</name>
    <name evidence="2" type="ORF">ALNC14_027150</name>
</gene>
<reference evidence="2" key="2">
    <citation type="submission" date="2011-02" db="EMBL/GenBank/DDBJ databases">
        <authorList>
            <person name="MacLean D."/>
        </authorList>
    </citation>
    <scope>NUCLEOTIDE SEQUENCE</scope>
</reference>
<proteinExistence type="predicted"/>
<name>F0W630_9STRA</name>
<accession>F0W630</accession>
<protein>
    <submittedName>
        <fullName evidence="2">AlNc14C23G2334 protein</fullName>
    </submittedName>
</protein>
<dbReference type="Pfam" id="PF22936">
    <property type="entry name" value="Pol_BBD"/>
    <property type="match status" value="1"/>
</dbReference>
<organism evidence="2">
    <name type="scientific">Albugo laibachii Nc14</name>
    <dbReference type="NCBI Taxonomy" id="890382"/>
    <lineage>
        <taxon>Eukaryota</taxon>
        <taxon>Sar</taxon>
        <taxon>Stramenopiles</taxon>
        <taxon>Oomycota</taxon>
        <taxon>Peronosporomycetes</taxon>
        <taxon>Albuginales</taxon>
        <taxon>Albuginaceae</taxon>
        <taxon>Albugo</taxon>
    </lineage>
</organism>
<evidence type="ECO:0000259" key="1">
    <source>
        <dbReference type="Pfam" id="PF22936"/>
    </source>
</evidence>
<dbReference type="AlphaFoldDB" id="F0W630"/>
<evidence type="ECO:0000313" key="2">
    <source>
        <dbReference type="EMBL" id="CCA16572.1"/>
    </source>
</evidence>
<reference evidence="2" key="1">
    <citation type="journal article" date="2011" name="PLoS Biol.">
        <title>Gene gain and loss during evolution of obligate parasitism in the white rust pathogen of Arabidopsis thaliana.</title>
        <authorList>
            <person name="Kemen E."/>
            <person name="Gardiner A."/>
            <person name="Schultz-Larsen T."/>
            <person name="Kemen A.C."/>
            <person name="Balmuth A.L."/>
            <person name="Robert-Seilaniantz A."/>
            <person name="Bailey K."/>
            <person name="Holub E."/>
            <person name="Studholme D.J."/>
            <person name="Maclean D."/>
            <person name="Jones J.D."/>
        </authorList>
    </citation>
    <scope>NUCLEOTIDE SEQUENCE</scope>
</reference>
<sequence>MDWLLDSGSGSHMSLFEEEFSDLKMLKTSVPLTVANGVQMTATRAGTVPVVLENGTHVKIYDVLLVSGMDRRLLSVSVLVSRGVNVKFAGQWCCITKSENVVSNLKKRGNYPSCDVPSE</sequence>
<dbReference type="EMBL" id="FR824068">
    <property type="protein sequence ID" value="CCA16572.1"/>
    <property type="molecule type" value="Genomic_DNA"/>
</dbReference>
<feature type="domain" description="Retrovirus-related Pol polyprotein from transposon TNT 1-94-like beta-barrel" evidence="1">
    <location>
        <begin position="3"/>
        <end position="83"/>
    </location>
</feature>
<dbReference type="HOGENOM" id="CLU_2065826_0_0_1"/>